<organism evidence="1 2">
    <name type="scientific">Photobacterium jeanii</name>
    <dbReference type="NCBI Taxonomy" id="858640"/>
    <lineage>
        <taxon>Bacteria</taxon>
        <taxon>Pseudomonadati</taxon>
        <taxon>Pseudomonadota</taxon>
        <taxon>Gammaproteobacteria</taxon>
        <taxon>Vibrionales</taxon>
        <taxon>Vibrionaceae</taxon>
        <taxon>Photobacterium</taxon>
    </lineage>
</organism>
<dbReference type="RefSeq" id="WP_068328183.1">
    <property type="nucleotide sequence ID" value="NZ_LVHF01000012.1"/>
</dbReference>
<evidence type="ECO:0000313" key="1">
    <source>
        <dbReference type="EMBL" id="OAN18130.1"/>
    </source>
</evidence>
<dbReference type="EMBL" id="LVHF01000012">
    <property type="protein sequence ID" value="OAN18130.1"/>
    <property type="molecule type" value="Genomic_DNA"/>
</dbReference>
<protein>
    <submittedName>
        <fullName evidence="1">Uncharacterized protein</fullName>
    </submittedName>
</protein>
<reference evidence="1 2" key="1">
    <citation type="submission" date="2016-03" db="EMBL/GenBank/DDBJ databases">
        <title>Photobacterium proteolyticum sp. nov. a protease producing bacterium isolated from ocean sediments of Laizhou Bay.</title>
        <authorList>
            <person name="Li Y."/>
        </authorList>
    </citation>
    <scope>NUCLEOTIDE SEQUENCE [LARGE SCALE GENOMIC DNA]</scope>
    <source>
        <strain evidence="1 2">R-40508</strain>
    </source>
</reference>
<proteinExistence type="predicted"/>
<keyword evidence="2" id="KW-1185">Reference proteome</keyword>
<evidence type="ECO:0000313" key="2">
    <source>
        <dbReference type="Proteomes" id="UP000078503"/>
    </source>
</evidence>
<gene>
    <name evidence="1" type="ORF">A3K86_04305</name>
</gene>
<dbReference type="OrthoDB" id="1161168at2"/>
<sequence length="216" mass="24347">MVRKILLLVVVLAIGGAAVNFYRTNMADDVELYGPNGDVIATLSSNQSKVMMMMFSYKTNHDWNIDLPGSKVKVTLTDLEWLGKKLYAKGDYEYGEERGQIGLNAQNLLPLNFASINVDKGMVFAIPFWVSNQGSGRFDYLGLFYLDHGAKKVTHLDTYFVGDRVKLAELKVDAGFESNNEILLSYYIHGEDQAMAEEPNQRVEKMIKVSPERFVD</sequence>
<dbReference type="Proteomes" id="UP000078503">
    <property type="component" value="Unassembled WGS sequence"/>
</dbReference>
<name>A0A178KLQ7_9GAMM</name>
<dbReference type="STRING" id="858640.A3K86_04305"/>
<accession>A0A178KLQ7</accession>
<comment type="caution">
    <text evidence="1">The sequence shown here is derived from an EMBL/GenBank/DDBJ whole genome shotgun (WGS) entry which is preliminary data.</text>
</comment>
<dbReference type="AlphaFoldDB" id="A0A178KLQ7"/>